<gene>
    <name evidence="2" type="ORF">MUK42_28708</name>
</gene>
<proteinExistence type="predicted"/>
<evidence type="ECO:0000256" key="1">
    <source>
        <dbReference type="SAM" id="MobiDB-lite"/>
    </source>
</evidence>
<dbReference type="EMBL" id="CP097504">
    <property type="protein sequence ID" value="URD91071.1"/>
    <property type="molecule type" value="Genomic_DNA"/>
</dbReference>
<protein>
    <submittedName>
        <fullName evidence="2">Uncharacterized protein</fullName>
    </submittedName>
</protein>
<reference evidence="2" key="1">
    <citation type="submission" date="2022-05" db="EMBL/GenBank/DDBJ databases">
        <title>The Musa troglodytarum L. genome provides insights into the mechanism of non-climacteric behaviour and enrichment of carotenoids.</title>
        <authorList>
            <person name="Wang J."/>
        </authorList>
    </citation>
    <scope>NUCLEOTIDE SEQUENCE</scope>
    <source>
        <tissue evidence="2">Leaf</tissue>
    </source>
</reference>
<evidence type="ECO:0000313" key="2">
    <source>
        <dbReference type="EMBL" id="URD91071.1"/>
    </source>
</evidence>
<name>A0A9E7FB06_9LILI</name>
<accession>A0A9E7FB06</accession>
<keyword evidence="3" id="KW-1185">Reference proteome</keyword>
<feature type="region of interest" description="Disordered" evidence="1">
    <location>
        <begin position="38"/>
        <end position="69"/>
    </location>
</feature>
<organism evidence="2 3">
    <name type="scientific">Musa troglodytarum</name>
    <name type="common">fe'i banana</name>
    <dbReference type="NCBI Taxonomy" id="320322"/>
    <lineage>
        <taxon>Eukaryota</taxon>
        <taxon>Viridiplantae</taxon>
        <taxon>Streptophyta</taxon>
        <taxon>Embryophyta</taxon>
        <taxon>Tracheophyta</taxon>
        <taxon>Spermatophyta</taxon>
        <taxon>Magnoliopsida</taxon>
        <taxon>Liliopsida</taxon>
        <taxon>Zingiberales</taxon>
        <taxon>Musaceae</taxon>
        <taxon>Musa</taxon>
    </lineage>
</organism>
<feature type="compositionally biased region" description="Basic and acidic residues" evidence="1">
    <location>
        <begin position="55"/>
        <end position="69"/>
    </location>
</feature>
<evidence type="ECO:0000313" key="3">
    <source>
        <dbReference type="Proteomes" id="UP001055439"/>
    </source>
</evidence>
<dbReference type="AlphaFoldDB" id="A0A9E7FB06"/>
<sequence length="239" mass="27843">MSEMDLQSKSAKSKTQKFNCEIMSSRSIVSPSNIKNAGDLMNSENVKKKKKKQKIWTDRHEGARRLDQSSRRQSKVQFCDLPWPPAPLLAFCLLVVTQHMRCWLLSAWSIYTQHEAGRGNVIEIEEHQKRLQLVNRAGNLITWIKKKRLPMRVKMSPTECTSDKVVFWDSTHILLTHSFEHVKGVTYHSGEERRRSKSTVAFSRRSRHEYYFELPEILPELRSVGPTCVVAEFAIEKDW</sequence>
<dbReference type="Proteomes" id="UP001055439">
    <property type="component" value="Chromosome 2"/>
</dbReference>